<gene>
    <name evidence="1" type="ORF">METZ01_LOCUS129178</name>
</gene>
<dbReference type="AlphaFoldDB" id="A0A381YH52"/>
<name>A0A381YH52_9ZZZZ</name>
<sequence>MNEEGDGFAAINDAVVVSQRKVHHWPDDNLAVNGNPEMIVPTN</sequence>
<proteinExistence type="predicted"/>
<reference evidence="1" key="1">
    <citation type="submission" date="2018-05" db="EMBL/GenBank/DDBJ databases">
        <authorList>
            <person name="Lanie J.A."/>
            <person name="Ng W.-L."/>
            <person name="Kazmierczak K.M."/>
            <person name="Andrzejewski T.M."/>
            <person name="Davidsen T.M."/>
            <person name="Wayne K.J."/>
            <person name="Tettelin H."/>
            <person name="Glass J.I."/>
            <person name="Rusch D."/>
            <person name="Podicherti R."/>
            <person name="Tsui H.-C.T."/>
            <person name="Winkler M.E."/>
        </authorList>
    </citation>
    <scope>NUCLEOTIDE SEQUENCE</scope>
</reference>
<organism evidence="1">
    <name type="scientific">marine metagenome</name>
    <dbReference type="NCBI Taxonomy" id="408172"/>
    <lineage>
        <taxon>unclassified sequences</taxon>
        <taxon>metagenomes</taxon>
        <taxon>ecological metagenomes</taxon>
    </lineage>
</organism>
<accession>A0A381YH52</accession>
<evidence type="ECO:0000313" key="1">
    <source>
        <dbReference type="EMBL" id="SVA76324.1"/>
    </source>
</evidence>
<dbReference type="EMBL" id="UINC01018218">
    <property type="protein sequence ID" value="SVA76324.1"/>
    <property type="molecule type" value="Genomic_DNA"/>
</dbReference>
<protein>
    <submittedName>
        <fullName evidence="1">Uncharacterized protein</fullName>
    </submittedName>
</protein>